<keyword evidence="1" id="KW-0812">Transmembrane</keyword>
<keyword evidence="1" id="KW-1133">Transmembrane helix</keyword>
<feature type="transmembrane region" description="Helical" evidence="1">
    <location>
        <begin position="71"/>
        <end position="91"/>
    </location>
</feature>
<protein>
    <submittedName>
        <fullName evidence="2">Putative superfamily III holin-X</fullName>
    </submittedName>
</protein>
<keyword evidence="1" id="KW-0472">Membrane</keyword>
<comment type="caution">
    <text evidence="2">The sequence shown here is derived from an EMBL/GenBank/DDBJ whole genome shotgun (WGS) entry which is preliminary data.</text>
</comment>
<dbReference type="EMBL" id="QGDT01000001">
    <property type="protein sequence ID" value="PWJ60223.1"/>
    <property type="molecule type" value="Genomic_DNA"/>
</dbReference>
<dbReference type="OrthoDB" id="961741at2"/>
<gene>
    <name evidence="2" type="ORF">CLV98_101404</name>
</gene>
<evidence type="ECO:0000313" key="2">
    <source>
        <dbReference type="EMBL" id="PWJ60223.1"/>
    </source>
</evidence>
<keyword evidence="3" id="KW-1185">Reference proteome</keyword>
<dbReference type="AlphaFoldDB" id="A0A316AR63"/>
<sequence length="112" mass="12926">MINQLDEIKDTIMRYLETRLDLFKIETRGRIEQAIVMVVYGILLYSIVLVGLTLGTVLLANYLNERLDSAYLGYVIILGIVLLKLIVWVVFRKWTMRVLGGIIATFMSKKEE</sequence>
<name>A0A316AR63_9BACT</name>
<feature type="transmembrane region" description="Helical" evidence="1">
    <location>
        <begin position="34"/>
        <end position="59"/>
    </location>
</feature>
<dbReference type="Proteomes" id="UP000245880">
    <property type="component" value="Unassembled WGS sequence"/>
</dbReference>
<dbReference type="RefSeq" id="WP_109672348.1">
    <property type="nucleotide sequence ID" value="NZ_QGDT01000001.1"/>
</dbReference>
<accession>A0A316AR63</accession>
<organism evidence="2 3">
    <name type="scientific">Dyadobacter jejuensis</name>
    <dbReference type="NCBI Taxonomy" id="1082580"/>
    <lineage>
        <taxon>Bacteria</taxon>
        <taxon>Pseudomonadati</taxon>
        <taxon>Bacteroidota</taxon>
        <taxon>Cytophagia</taxon>
        <taxon>Cytophagales</taxon>
        <taxon>Spirosomataceae</taxon>
        <taxon>Dyadobacter</taxon>
    </lineage>
</organism>
<proteinExistence type="predicted"/>
<evidence type="ECO:0000313" key="3">
    <source>
        <dbReference type="Proteomes" id="UP000245880"/>
    </source>
</evidence>
<evidence type="ECO:0000256" key="1">
    <source>
        <dbReference type="SAM" id="Phobius"/>
    </source>
</evidence>
<reference evidence="2 3" key="1">
    <citation type="submission" date="2018-03" db="EMBL/GenBank/DDBJ databases">
        <title>Genomic Encyclopedia of Archaeal and Bacterial Type Strains, Phase II (KMG-II): from individual species to whole genera.</title>
        <authorList>
            <person name="Goeker M."/>
        </authorList>
    </citation>
    <scope>NUCLEOTIDE SEQUENCE [LARGE SCALE GENOMIC DNA]</scope>
    <source>
        <strain evidence="2 3">DSM 100346</strain>
    </source>
</reference>